<dbReference type="EnsemblMetazoa" id="tetur02g11230.1">
    <property type="protein sequence ID" value="tetur02g11230.1"/>
    <property type="gene ID" value="tetur02g11230"/>
</dbReference>
<sequence length="518" mass="59151">MDSNENPNSSFNTSSPSSSSLTSSSSNKIPLELDTSDEWTIISVSPSKDEINVAQETDFFVHKDDQSDIEELDETEENQFSGNLSNLHPSNENIALYGQLENHSDNETDKTKFDLIESTPRLSRRRRLSYGSTSEGFSNESDIEPVRVSQPSLYPVMIGEESSSRMHKEDYGDDIDDTEDIELDDGIIDLSLIGNRTRAYTHTPNSNVNLKLNLMVCFAITAGIFMGLGNYIGYNSNEIKDVTPLEDKIQELQEMLDSEKHEVNKWKAMYEEMHAKLESISSQPEPIDESLEANSPSNGRFYEWLGDMDFSNIVGDSFSSGSKMLVDAMKMIVEKAIETQTMIPDSMHQKINSTMAALNSLQDKIWEKWSEVRRIEFMAENPTPEYQQVMKEMTDLLAGSLRKIHDLGNKFATNLKPVPQKIEKLTSKMSKIMENLESKWRKNKERLYKVGYSEPEEEIDVSDLKEIDNWYISRAKSRRTNQLYPSKDGDKRSWLFKRARDREALRVKGDQGIRGRGL</sequence>
<feature type="compositionally biased region" description="Low complexity" evidence="2">
    <location>
        <begin position="1"/>
        <end position="27"/>
    </location>
</feature>
<name>T1JXA3_TETUR</name>
<dbReference type="STRING" id="32264.T1JXA3"/>
<organism evidence="3 4">
    <name type="scientific">Tetranychus urticae</name>
    <name type="common">Two-spotted spider mite</name>
    <dbReference type="NCBI Taxonomy" id="32264"/>
    <lineage>
        <taxon>Eukaryota</taxon>
        <taxon>Metazoa</taxon>
        <taxon>Ecdysozoa</taxon>
        <taxon>Arthropoda</taxon>
        <taxon>Chelicerata</taxon>
        <taxon>Arachnida</taxon>
        <taxon>Acari</taxon>
        <taxon>Acariformes</taxon>
        <taxon>Trombidiformes</taxon>
        <taxon>Prostigmata</taxon>
        <taxon>Eleutherengona</taxon>
        <taxon>Raphignathae</taxon>
        <taxon>Tetranychoidea</taxon>
        <taxon>Tetranychidae</taxon>
        <taxon>Tetranychus</taxon>
    </lineage>
</organism>
<dbReference type="EMBL" id="CAEY01000824">
    <property type="status" value="NOT_ANNOTATED_CDS"/>
    <property type="molecule type" value="Genomic_DNA"/>
</dbReference>
<evidence type="ECO:0000313" key="3">
    <source>
        <dbReference type="EnsemblMetazoa" id="tetur02g11230.1"/>
    </source>
</evidence>
<feature type="region of interest" description="Disordered" evidence="2">
    <location>
        <begin position="1"/>
        <end position="32"/>
    </location>
</feature>
<keyword evidence="4" id="KW-1185">Reference proteome</keyword>
<keyword evidence="1" id="KW-0175">Coiled coil</keyword>
<accession>T1JXA3</accession>
<gene>
    <name evidence="3" type="primary">107371342</name>
</gene>
<dbReference type="AlphaFoldDB" id="T1JXA3"/>
<dbReference type="Proteomes" id="UP000015104">
    <property type="component" value="Unassembled WGS sequence"/>
</dbReference>
<evidence type="ECO:0000256" key="2">
    <source>
        <dbReference type="SAM" id="MobiDB-lite"/>
    </source>
</evidence>
<protein>
    <submittedName>
        <fullName evidence="3">Uncharacterized protein</fullName>
    </submittedName>
</protein>
<reference evidence="3" key="2">
    <citation type="submission" date="2015-06" db="UniProtKB">
        <authorList>
            <consortium name="EnsemblMetazoa"/>
        </authorList>
    </citation>
    <scope>IDENTIFICATION</scope>
</reference>
<dbReference type="OrthoDB" id="6516799at2759"/>
<evidence type="ECO:0000313" key="4">
    <source>
        <dbReference type="Proteomes" id="UP000015104"/>
    </source>
</evidence>
<reference evidence="4" key="1">
    <citation type="submission" date="2011-08" db="EMBL/GenBank/DDBJ databases">
        <authorList>
            <person name="Rombauts S."/>
        </authorList>
    </citation>
    <scope>NUCLEOTIDE SEQUENCE</scope>
    <source>
        <strain evidence="4">London</strain>
    </source>
</reference>
<dbReference type="KEGG" id="tut:107371342"/>
<dbReference type="HOGENOM" id="CLU_526119_0_0_1"/>
<evidence type="ECO:0000256" key="1">
    <source>
        <dbReference type="SAM" id="Coils"/>
    </source>
</evidence>
<proteinExistence type="predicted"/>
<feature type="coiled-coil region" evidence="1">
    <location>
        <begin position="242"/>
        <end position="269"/>
    </location>
</feature>